<gene>
    <name evidence="1" type="ORF">DENIS_4474</name>
</gene>
<proteinExistence type="predicted"/>
<organism evidence="1 2">
    <name type="scientific">Desulfonema ishimotonii</name>
    <dbReference type="NCBI Taxonomy" id="45657"/>
    <lineage>
        <taxon>Bacteria</taxon>
        <taxon>Pseudomonadati</taxon>
        <taxon>Thermodesulfobacteriota</taxon>
        <taxon>Desulfobacteria</taxon>
        <taxon>Desulfobacterales</taxon>
        <taxon>Desulfococcaceae</taxon>
        <taxon>Desulfonema</taxon>
    </lineage>
</organism>
<dbReference type="Gene3D" id="1.25.40.10">
    <property type="entry name" value="Tetratricopeptide repeat domain"/>
    <property type="match status" value="1"/>
</dbReference>
<reference evidence="2" key="1">
    <citation type="submission" date="2017-11" db="EMBL/GenBank/DDBJ databases">
        <authorList>
            <person name="Watanabe M."/>
            <person name="Kojima H."/>
        </authorList>
    </citation>
    <scope>NUCLEOTIDE SEQUENCE [LARGE SCALE GENOMIC DNA]</scope>
    <source>
        <strain evidence="2">Tokyo 01</strain>
    </source>
</reference>
<reference evidence="2" key="2">
    <citation type="submission" date="2019-01" db="EMBL/GenBank/DDBJ databases">
        <title>Genome sequence of Desulfonema ishimotonii strain Tokyo 01.</title>
        <authorList>
            <person name="Fukui M."/>
        </authorList>
    </citation>
    <scope>NUCLEOTIDE SEQUENCE [LARGE SCALE GENOMIC DNA]</scope>
    <source>
        <strain evidence="2">Tokyo 01</strain>
    </source>
</reference>
<protein>
    <recommendedName>
        <fullName evidence="3">Tetratricopeptide repeat protein</fullName>
    </recommendedName>
</protein>
<dbReference type="SUPFAM" id="SSF48452">
    <property type="entry name" value="TPR-like"/>
    <property type="match status" value="1"/>
</dbReference>
<accession>A0A401G2M0</accession>
<dbReference type="Proteomes" id="UP000288096">
    <property type="component" value="Unassembled WGS sequence"/>
</dbReference>
<evidence type="ECO:0008006" key="3">
    <source>
        <dbReference type="Google" id="ProtNLM"/>
    </source>
</evidence>
<dbReference type="EMBL" id="BEXT01000001">
    <property type="protein sequence ID" value="GBC63480.1"/>
    <property type="molecule type" value="Genomic_DNA"/>
</dbReference>
<name>A0A401G2M0_9BACT</name>
<evidence type="ECO:0000313" key="1">
    <source>
        <dbReference type="EMBL" id="GBC63480.1"/>
    </source>
</evidence>
<dbReference type="OrthoDB" id="9897575at2"/>
<keyword evidence="2" id="KW-1185">Reference proteome</keyword>
<dbReference type="RefSeq" id="WP_124330543.1">
    <property type="nucleotide sequence ID" value="NZ_BEXT01000001.1"/>
</dbReference>
<comment type="caution">
    <text evidence="1">The sequence shown here is derived from an EMBL/GenBank/DDBJ whole genome shotgun (WGS) entry which is preliminary data.</text>
</comment>
<sequence>MNWKTVREDTYYRGREMESEARRSSDPEKWKAYADLKTRKGSYTLAIHGYLNAATQYEARGETAAAVSIYEDGWIAAIRADNKDFAVILTYRIAQIHEKAESWDAAIHAYERLGAFCEQKDAHFQAADAYEHAAEIMVQACRDVTRYKKPIALWEQNIHHWEAHGHDHDAVWSRKHIDLYKKLFGVEA</sequence>
<dbReference type="InterPro" id="IPR011990">
    <property type="entry name" value="TPR-like_helical_dom_sf"/>
</dbReference>
<dbReference type="AlphaFoldDB" id="A0A401G2M0"/>
<evidence type="ECO:0000313" key="2">
    <source>
        <dbReference type="Proteomes" id="UP000288096"/>
    </source>
</evidence>